<comment type="caution">
    <text evidence="1">The sequence shown here is derived from an EMBL/GenBank/DDBJ whole genome shotgun (WGS) entry which is preliminary data.</text>
</comment>
<gene>
    <name evidence="1" type="ORF">IEO21_09467</name>
</gene>
<dbReference type="Proteomes" id="UP000639403">
    <property type="component" value="Unassembled WGS sequence"/>
</dbReference>
<reference evidence="1" key="1">
    <citation type="submission" date="2020-11" db="EMBL/GenBank/DDBJ databases">
        <authorList>
            <person name="Koelle M."/>
            <person name="Horta M.A.C."/>
            <person name="Nowrousian M."/>
            <person name="Ohm R.A."/>
            <person name="Benz P."/>
            <person name="Pilgard A."/>
        </authorList>
    </citation>
    <scope>NUCLEOTIDE SEQUENCE</scope>
    <source>
        <strain evidence="1">FPRL280</strain>
    </source>
</reference>
<accession>A0A8H7TXV4</accession>
<protein>
    <submittedName>
        <fullName evidence="1">Uncharacterized protein</fullName>
    </submittedName>
</protein>
<name>A0A8H7TXV4_9APHY</name>
<reference evidence="1" key="2">
    <citation type="journal article" name="Front. Microbiol.">
        <title>Degradative Capacity of Two Strains of Rhodonia placenta: From Phenotype to Genotype.</title>
        <authorList>
            <person name="Kolle M."/>
            <person name="Horta M.A.C."/>
            <person name="Nowrousian M."/>
            <person name="Ohm R.A."/>
            <person name="Benz J.P."/>
            <person name="Pilgard A."/>
        </authorList>
    </citation>
    <scope>NUCLEOTIDE SEQUENCE</scope>
    <source>
        <strain evidence="1">FPRL280</strain>
    </source>
</reference>
<evidence type="ECO:0000313" key="1">
    <source>
        <dbReference type="EMBL" id="KAF9804059.1"/>
    </source>
</evidence>
<dbReference type="AlphaFoldDB" id="A0A8H7TXV4"/>
<proteinExistence type="predicted"/>
<organism evidence="1 2">
    <name type="scientific">Rhodonia placenta</name>
    <dbReference type="NCBI Taxonomy" id="104341"/>
    <lineage>
        <taxon>Eukaryota</taxon>
        <taxon>Fungi</taxon>
        <taxon>Dikarya</taxon>
        <taxon>Basidiomycota</taxon>
        <taxon>Agaricomycotina</taxon>
        <taxon>Agaricomycetes</taxon>
        <taxon>Polyporales</taxon>
        <taxon>Adustoporiaceae</taxon>
        <taxon>Rhodonia</taxon>
    </lineage>
</organism>
<sequence length="228" mass="25075">MSDGIAALSRIPPYEYSPLLPFTAAAADIARSSMCARPDSIRAQPRKILLYKTRLFSGTMPRRGSLVQVVDQNSRQFEEDTLNHERETLLSMCKHSGVRTYRCSVTHPSPSTNSATTAVPTGSPILMVQNAFGFAFRRDARRLERYFNADPSLVGDTARTIPRTRESESQVTVSSLKAGVPGKQGNKIVIACFGDTQKNVEPQMARLSMRCRSGGFVLVGSEPGCCRR</sequence>
<dbReference type="EMBL" id="JADOXO010000457">
    <property type="protein sequence ID" value="KAF9804059.1"/>
    <property type="molecule type" value="Genomic_DNA"/>
</dbReference>
<evidence type="ECO:0000313" key="2">
    <source>
        <dbReference type="Proteomes" id="UP000639403"/>
    </source>
</evidence>